<organism evidence="2 3">
    <name type="scientific">Pseudomonas protegens</name>
    <dbReference type="NCBI Taxonomy" id="380021"/>
    <lineage>
        <taxon>Bacteria</taxon>
        <taxon>Pseudomonadati</taxon>
        <taxon>Pseudomonadota</taxon>
        <taxon>Gammaproteobacteria</taxon>
        <taxon>Pseudomonadales</taxon>
        <taxon>Pseudomonadaceae</taxon>
        <taxon>Pseudomonas</taxon>
    </lineage>
</organism>
<sequence>MRLQLILCNLPLQGWQPVNNYRDEPHTLEKIEKRVEFDLEYIENWSAWLELHILLRTIASVIMIHEAF</sequence>
<protein>
    <recommendedName>
        <fullName evidence="1">Bacterial sugar transferase domain-containing protein</fullName>
    </recommendedName>
</protein>
<dbReference type="AlphaFoldDB" id="A0A9Q6N6P8"/>
<reference evidence="2 3" key="1">
    <citation type="submission" date="2018-06" db="EMBL/GenBank/DDBJ databases">
        <title>Pseudomonas diversity within urban Lake Michigan freshwaters.</title>
        <authorList>
            <person name="Batrich M."/>
            <person name="Hatzopoulos T."/>
            <person name="Putonti C."/>
        </authorList>
    </citation>
    <scope>NUCLEOTIDE SEQUENCE [LARGE SCALE GENOMIC DNA]</scope>
    <source>
        <strain evidence="2 3">MB-090624</strain>
    </source>
</reference>
<proteinExistence type="predicted"/>
<evidence type="ECO:0000313" key="3">
    <source>
        <dbReference type="Proteomes" id="UP000248188"/>
    </source>
</evidence>
<comment type="caution">
    <text evidence="2">The sequence shown here is derived from an EMBL/GenBank/DDBJ whole genome shotgun (WGS) entry which is preliminary data.</text>
</comment>
<accession>A0A9Q6N6P8</accession>
<gene>
    <name evidence="2" type="ORF">DMX08_24555</name>
</gene>
<dbReference type="Pfam" id="PF02397">
    <property type="entry name" value="Bac_transf"/>
    <property type="match status" value="1"/>
</dbReference>
<evidence type="ECO:0000313" key="2">
    <source>
        <dbReference type="EMBL" id="PYC31603.1"/>
    </source>
</evidence>
<dbReference type="Proteomes" id="UP000248188">
    <property type="component" value="Unassembled WGS sequence"/>
</dbReference>
<dbReference type="InterPro" id="IPR003362">
    <property type="entry name" value="Bact_transf"/>
</dbReference>
<name>A0A9Q6N6P8_9PSED</name>
<dbReference type="EMBL" id="QJRN01000017">
    <property type="protein sequence ID" value="PYC31603.1"/>
    <property type="molecule type" value="Genomic_DNA"/>
</dbReference>
<feature type="domain" description="Bacterial sugar transferase" evidence="1">
    <location>
        <begin position="12"/>
        <end position="62"/>
    </location>
</feature>
<evidence type="ECO:0000259" key="1">
    <source>
        <dbReference type="Pfam" id="PF02397"/>
    </source>
</evidence>